<proteinExistence type="predicted"/>
<sequence>MITIHMNQKRLEVNSNTTIYQFLKQIDSSVNGVAVAINEQVVSKHNWQTQELKDQDQVLVIQAAQGG</sequence>
<dbReference type="InterPro" id="IPR012675">
    <property type="entry name" value="Beta-grasp_dom_sf"/>
</dbReference>
<dbReference type="Gene3D" id="3.10.20.30">
    <property type="match status" value="1"/>
</dbReference>
<dbReference type="SUPFAM" id="SSF54285">
    <property type="entry name" value="MoaD/ThiS"/>
    <property type="match status" value="1"/>
</dbReference>
<dbReference type="CDD" id="cd00565">
    <property type="entry name" value="Ubl_ThiS"/>
    <property type="match status" value="1"/>
</dbReference>
<dbReference type="Proteomes" id="UP000540519">
    <property type="component" value="Unassembled WGS sequence"/>
</dbReference>
<reference evidence="1 2" key="1">
    <citation type="journal article" date="2019" name="Mar. Drugs">
        <title>Comparative Genomics and CAZyme Genome Repertoires of Marine Zobellia amurskyensis KMM 3526(T) and Zobellia laminariae KMM 3676(T).</title>
        <authorList>
            <person name="Chernysheva N."/>
            <person name="Bystritskaya E."/>
            <person name="Stenkova A."/>
            <person name="Golovkin I."/>
            <person name="Nedashkovskaya O."/>
            <person name="Isaeva M."/>
        </authorList>
    </citation>
    <scope>NUCLEOTIDE SEQUENCE [LARGE SCALE GENOMIC DNA]</scope>
    <source>
        <strain evidence="1 2">KMM 3526</strain>
    </source>
</reference>
<gene>
    <name evidence="1" type="primary">thiS</name>
    <name evidence="1" type="ORF">D9O36_08695</name>
</gene>
<dbReference type="InterPro" id="IPR016155">
    <property type="entry name" value="Mopterin_synth/thiamin_S_b"/>
</dbReference>
<dbReference type="EMBL" id="RCNR01000012">
    <property type="protein sequence ID" value="MUH35916.1"/>
    <property type="molecule type" value="Genomic_DNA"/>
</dbReference>
<dbReference type="RefSeq" id="WP_038233940.1">
    <property type="nucleotide sequence ID" value="NZ_RCNR01000012.1"/>
</dbReference>
<dbReference type="PANTHER" id="PTHR34472">
    <property type="entry name" value="SULFUR CARRIER PROTEIN THIS"/>
    <property type="match status" value="1"/>
</dbReference>
<dbReference type="InterPro" id="IPR003749">
    <property type="entry name" value="ThiS/MoaD-like"/>
</dbReference>
<dbReference type="PANTHER" id="PTHR34472:SF1">
    <property type="entry name" value="SULFUR CARRIER PROTEIN THIS"/>
    <property type="match status" value="1"/>
</dbReference>
<evidence type="ECO:0000313" key="2">
    <source>
        <dbReference type="Proteomes" id="UP000540519"/>
    </source>
</evidence>
<evidence type="ECO:0000313" key="1">
    <source>
        <dbReference type="EMBL" id="MUH35916.1"/>
    </source>
</evidence>
<protein>
    <submittedName>
        <fullName evidence="1">Sulfur carrier protein ThiS</fullName>
    </submittedName>
</protein>
<dbReference type="InterPro" id="IPR010035">
    <property type="entry name" value="Thi_S"/>
</dbReference>
<dbReference type="AlphaFoldDB" id="A0A7X3D1Y1"/>
<dbReference type="Pfam" id="PF02597">
    <property type="entry name" value="ThiS"/>
    <property type="match status" value="1"/>
</dbReference>
<dbReference type="NCBIfam" id="TIGR01683">
    <property type="entry name" value="thiS"/>
    <property type="match status" value="1"/>
</dbReference>
<comment type="caution">
    <text evidence="1">The sequence shown here is derived from an EMBL/GenBank/DDBJ whole genome shotgun (WGS) entry which is preliminary data.</text>
</comment>
<organism evidence="1 2">
    <name type="scientific">Zobellia amurskyensis</name>
    <dbReference type="NCBI Taxonomy" id="248905"/>
    <lineage>
        <taxon>Bacteria</taxon>
        <taxon>Pseudomonadati</taxon>
        <taxon>Bacteroidota</taxon>
        <taxon>Flavobacteriia</taxon>
        <taxon>Flavobacteriales</taxon>
        <taxon>Flavobacteriaceae</taxon>
        <taxon>Zobellia</taxon>
    </lineage>
</organism>
<name>A0A7X3D1Y1_9FLAO</name>
<dbReference type="OrthoDB" id="1525151at2"/>
<accession>A0A7X3D1Y1</accession>
<keyword evidence="2" id="KW-1185">Reference proteome</keyword>